<dbReference type="AlphaFoldDB" id="A0A7S0X3K2"/>
<organism evidence="1">
    <name type="scientific">Mantoniella antarctica</name>
    <dbReference type="NCBI Taxonomy" id="81844"/>
    <lineage>
        <taxon>Eukaryota</taxon>
        <taxon>Viridiplantae</taxon>
        <taxon>Chlorophyta</taxon>
        <taxon>Mamiellophyceae</taxon>
        <taxon>Mamiellales</taxon>
        <taxon>Mamiellaceae</taxon>
        <taxon>Mantoniella</taxon>
    </lineage>
</organism>
<reference evidence="1" key="1">
    <citation type="submission" date="2021-01" db="EMBL/GenBank/DDBJ databases">
        <authorList>
            <person name="Corre E."/>
            <person name="Pelletier E."/>
            <person name="Niang G."/>
            <person name="Scheremetjew M."/>
            <person name="Finn R."/>
            <person name="Kale V."/>
            <person name="Holt S."/>
            <person name="Cochrane G."/>
            <person name="Meng A."/>
            <person name="Brown T."/>
            <person name="Cohen L."/>
        </authorList>
    </citation>
    <scope>NUCLEOTIDE SEQUENCE</scope>
    <source>
        <strain evidence="1">SL-175</strain>
    </source>
</reference>
<accession>A0A7S0X3K2</accession>
<protein>
    <submittedName>
        <fullName evidence="1">Uncharacterized protein</fullName>
    </submittedName>
</protein>
<name>A0A7S0X3K2_9CHLO</name>
<dbReference type="EMBL" id="HBFC01000578">
    <property type="protein sequence ID" value="CAD8697609.1"/>
    <property type="molecule type" value="Transcribed_RNA"/>
</dbReference>
<sequence>MLVLDSCFSGRWVELARERGLHDVVVQAACASGETTYDDLFTRLIVRYHNGELTRDEALTVMRKSGTCSMHPCAYVPWGDVNTPLTCETSNKAFHLLSA</sequence>
<proteinExistence type="predicted"/>
<evidence type="ECO:0000313" key="1">
    <source>
        <dbReference type="EMBL" id="CAD8697609.1"/>
    </source>
</evidence>
<gene>
    <name evidence="1" type="ORF">MANT1106_LOCUS288</name>
</gene>